<protein>
    <recommendedName>
        <fullName evidence="3">PAS domain-containing protein</fullName>
    </recommendedName>
</protein>
<comment type="caution">
    <text evidence="1">The sequence shown here is derived from an EMBL/GenBank/DDBJ whole genome shotgun (WGS) entry which is preliminary data.</text>
</comment>
<proteinExistence type="predicted"/>
<accession>A0A5J4P3M1</accession>
<dbReference type="EMBL" id="QNGE01000006">
    <property type="protein sequence ID" value="KAA3682491.1"/>
    <property type="molecule type" value="Genomic_DNA"/>
</dbReference>
<reference evidence="1 2" key="1">
    <citation type="journal article" date="2019" name="Gigascience">
        <title>Whole-genome sequence of the oriental lung fluke Paragonimus westermani.</title>
        <authorList>
            <person name="Oey H."/>
            <person name="Zakrzewski M."/>
            <person name="Narain K."/>
            <person name="Devi K.R."/>
            <person name="Agatsuma T."/>
            <person name="Nawaratna S."/>
            <person name="Gobert G.N."/>
            <person name="Jones M.K."/>
            <person name="Ragan M.A."/>
            <person name="McManus D.P."/>
            <person name="Krause L."/>
        </authorList>
    </citation>
    <scope>NUCLEOTIDE SEQUENCE [LARGE SCALE GENOMIC DNA]</scope>
    <source>
        <strain evidence="1 2">IND2009</strain>
    </source>
</reference>
<dbReference type="InterPro" id="IPR050818">
    <property type="entry name" value="KCNH_animal-type"/>
</dbReference>
<dbReference type="Proteomes" id="UP000324629">
    <property type="component" value="Unassembled WGS sequence"/>
</dbReference>
<evidence type="ECO:0008006" key="3">
    <source>
        <dbReference type="Google" id="ProtNLM"/>
    </source>
</evidence>
<gene>
    <name evidence="1" type="ORF">DEA37_0003868</name>
</gene>
<dbReference type="GO" id="GO:0005886">
    <property type="term" value="C:plasma membrane"/>
    <property type="evidence" value="ECO:0007669"/>
    <property type="project" value="TreeGrafter"/>
</dbReference>
<dbReference type="AlphaFoldDB" id="A0A5J4P3M1"/>
<organism evidence="1 2">
    <name type="scientific">Paragonimus westermani</name>
    <dbReference type="NCBI Taxonomy" id="34504"/>
    <lineage>
        <taxon>Eukaryota</taxon>
        <taxon>Metazoa</taxon>
        <taxon>Spiralia</taxon>
        <taxon>Lophotrochozoa</taxon>
        <taxon>Platyhelminthes</taxon>
        <taxon>Trematoda</taxon>
        <taxon>Digenea</taxon>
        <taxon>Plagiorchiida</taxon>
        <taxon>Troglotremata</taxon>
        <taxon>Troglotrematidae</taxon>
        <taxon>Paragonimus</taxon>
    </lineage>
</organism>
<name>A0A5J4P3M1_9TREM</name>
<evidence type="ECO:0000313" key="2">
    <source>
        <dbReference type="Proteomes" id="UP000324629"/>
    </source>
</evidence>
<dbReference type="SUPFAM" id="SSF55785">
    <property type="entry name" value="PYP-like sensor domain (PAS domain)"/>
    <property type="match status" value="1"/>
</dbReference>
<evidence type="ECO:0000313" key="1">
    <source>
        <dbReference type="EMBL" id="KAA3682491.1"/>
    </source>
</evidence>
<dbReference type="GO" id="GO:0005249">
    <property type="term" value="F:voltage-gated potassium channel activity"/>
    <property type="evidence" value="ECO:0007669"/>
    <property type="project" value="TreeGrafter"/>
</dbReference>
<dbReference type="InterPro" id="IPR035965">
    <property type="entry name" value="PAS-like_dom_sf"/>
</dbReference>
<dbReference type="Gene3D" id="3.30.450.20">
    <property type="entry name" value="PAS domain"/>
    <property type="match status" value="1"/>
</dbReference>
<sequence length="104" mass="11963">MHSGRSYVSINSIFSNNPFYCPRLSTDSAFVLGNAQSQQFPIVYCSDGFLLLTRYPRASVMSRSSACHFLWGPNTRSKDRIDVLQAFRKQTQLNRQMTLYRRTG</sequence>
<dbReference type="PANTHER" id="PTHR10217">
    <property type="entry name" value="VOLTAGE AND LIGAND GATED POTASSIUM CHANNEL"/>
    <property type="match status" value="1"/>
</dbReference>
<dbReference type="GO" id="GO:0042391">
    <property type="term" value="P:regulation of membrane potential"/>
    <property type="evidence" value="ECO:0007669"/>
    <property type="project" value="TreeGrafter"/>
</dbReference>
<dbReference type="PANTHER" id="PTHR10217:SF637">
    <property type="entry name" value="EAG-LIKE K[+] CHANNEL, ISOFORM A"/>
    <property type="match status" value="1"/>
</dbReference>
<keyword evidence="2" id="KW-1185">Reference proteome</keyword>